<protein>
    <submittedName>
        <fullName evidence="1">Uncharacterized protein</fullName>
    </submittedName>
</protein>
<dbReference type="EMBL" id="CM018040">
    <property type="protein sequence ID" value="KAA8535540.1"/>
    <property type="molecule type" value="Genomic_DNA"/>
</dbReference>
<reference evidence="1 2" key="1">
    <citation type="submission" date="2019-09" db="EMBL/GenBank/DDBJ databases">
        <title>A chromosome-level genome assembly of the Chinese tupelo Nyssa sinensis.</title>
        <authorList>
            <person name="Yang X."/>
            <person name="Kang M."/>
            <person name="Yang Y."/>
            <person name="Xiong H."/>
            <person name="Wang M."/>
            <person name="Zhang Z."/>
            <person name="Wang Z."/>
            <person name="Wu H."/>
            <person name="Ma T."/>
            <person name="Liu J."/>
            <person name="Xi Z."/>
        </authorList>
    </citation>
    <scope>NUCLEOTIDE SEQUENCE [LARGE SCALE GENOMIC DNA]</scope>
    <source>
        <strain evidence="1">J267</strain>
        <tissue evidence="1">Leaf</tissue>
    </source>
</reference>
<accession>A0A5J5AZ29</accession>
<name>A0A5J5AZ29_9ASTE</name>
<keyword evidence="2" id="KW-1185">Reference proteome</keyword>
<sequence>MEGVATEYMDFKLGRGYDQGSGWIRFGYREIDRGSGSGSSGATGCILFGFLRFYRFQSLFPIENRWMIAAMWCIDDGCNGDESWNGVWQ</sequence>
<gene>
    <name evidence="1" type="ORF">F0562_030542</name>
</gene>
<proteinExistence type="predicted"/>
<evidence type="ECO:0000313" key="2">
    <source>
        <dbReference type="Proteomes" id="UP000325577"/>
    </source>
</evidence>
<evidence type="ECO:0000313" key="1">
    <source>
        <dbReference type="EMBL" id="KAA8535540.1"/>
    </source>
</evidence>
<dbReference type="AlphaFoldDB" id="A0A5J5AZ29"/>
<organism evidence="1 2">
    <name type="scientific">Nyssa sinensis</name>
    <dbReference type="NCBI Taxonomy" id="561372"/>
    <lineage>
        <taxon>Eukaryota</taxon>
        <taxon>Viridiplantae</taxon>
        <taxon>Streptophyta</taxon>
        <taxon>Embryophyta</taxon>
        <taxon>Tracheophyta</taxon>
        <taxon>Spermatophyta</taxon>
        <taxon>Magnoliopsida</taxon>
        <taxon>eudicotyledons</taxon>
        <taxon>Gunneridae</taxon>
        <taxon>Pentapetalae</taxon>
        <taxon>asterids</taxon>
        <taxon>Cornales</taxon>
        <taxon>Nyssaceae</taxon>
        <taxon>Nyssa</taxon>
    </lineage>
</organism>
<dbReference type="Proteomes" id="UP000325577">
    <property type="component" value="Linkage Group LG17"/>
</dbReference>